<dbReference type="SUPFAM" id="SSF52768">
    <property type="entry name" value="Arginase/deacetylase"/>
    <property type="match status" value="1"/>
</dbReference>
<organism evidence="7 8">
    <name type="scientific">Alteribacillus persepolensis</name>
    <dbReference type="NCBI Taxonomy" id="568899"/>
    <lineage>
        <taxon>Bacteria</taxon>
        <taxon>Bacillati</taxon>
        <taxon>Bacillota</taxon>
        <taxon>Bacilli</taxon>
        <taxon>Bacillales</taxon>
        <taxon>Bacillaceae</taxon>
        <taxon>Alteribacillus</taxon>
    </lineage>
</organism>
<dbReference type="STRING" id="568899.SAMN05192534_103149"/>
<evidence type="ECO:0000256" key="5">
    <source>
        <dbReference type="PIRSR" id="PIRSR036979-1"/>
    </source>
</evidence>
<feature type="binding site" evidence="5">
    <location>
        <position position="166"/>
    </location>
    <ligand>
        <name>Mn(2+)</name>
        <dbReference type="ChEBI" id="CHEBI:29035"/>
        <label>1</label>
    </ligand>
</feature>
<comment type="similarity">
    <text evidence="6">Belongs to the arginase family.</text>
</comment>
<dbReference type="PANTHER" id="PTHR11358:SF35">
    <property type="entry name" value="FORMIMIDOYLGLUTAMASE"/>
    <property type="match status" value="1"/>
</dbReference>
<keyword evidence="8" id="KW-1185">Reference proteome</keyword>
<dbReference type="PANTHER" id="PTHR11358">
    <property type="entry name" value="ARGINASE/AGMATINASE"/>
    <property type="match status" value="1"/>
</dbReference>
<feature type="binding site" evidence="5">
    <location>
        <position position="254"/>
    </location>
    <ligand>
        <name>Mn(2+)</name>
        <dbReference type="ChEBI" id="CHEBI:29035"/>
        <label>1</label>
    </ligand>
</feature>
<dbReference type="OrthoDB" id="9788689at2"/>
<dbReference type="InterPro" id="IPR006035">
    <property type="entry name" value="Ureohydrolase"/>
</dbReference>
<evidence type="ECO:0000256" key="2">
    <source>
        <dbReference type="ARBA" id="ARBA00022801"/>
    </source>
</evidence>
<keyword evidence="1 5" id="KW-0479">Metal-binding</keyword>
<comment type="cofactor">
    <cofactor evidence="5">
        <name>Mn(2+)</name>
        <dbReference type="ChEBI" id="CHEBI:29035"/>
    </cofactor>
    <text evidence="5">Binds 2 manganese ions per subunit.</text>
</comment>
<evidence type="ECO:0000256" key="3">
    <source>
        <dbReference type="ARBA" id="ARBA00022808"/>
    </source>
</evidence>
<feature type="binding site" evidence="5">
    <location>
        <position position="164"/>
    </location>
    <ligand>
        <name>Mn(2+)</name>
        <dbReference type="ChEBI" id="CHEBI:29035"/>
        <label>1</label>
    </ligand>
</feature>
<dbReference type="Proteomes" id="UP000199163">
    <property type="component" value="Unassembled WGS sequence"/>
</dbReference>
<dbReference type="AlphaFoldDB" id="A0A1G8B4H9"/>
<sequence>MSGYPYPMLDPPSFVWTHTSSGTGDMKVHQWVKTAAGTVPDWSDYDVTIIGVPLSKSSISSSSASENPDAMRRAWKAFYTYNIDEDIDLQEMKAIDLGNVKQHVTDIAWTHERIQEAMAVMRIHHPHTLPVILGGDHSITAMLVKGYKQVHTHETVGILQFDSHFDVRDPEELGKANGTPIRVLIDSGTVKGAHVYNIGVHGFFNGKTLKDYADKHAIHYMTMKQARQRGISNVTRRVLLQLCQHVDAVYVTIDMDVLDITHHPAAPASAPGGMYSEELFEAAAIAGACAKVKAVDIVCSDPRKDVAEISVKTSVQTMLSFLTGYTKRLQKQGRLRM</sequence>
<evidence type="ECO:0000313" key="7">
    <source>
        <dbReference type="EMBL" id="SDH28068.1"/>
    </source>
</evidence>
<keyword evidence="4 5" id="KW-0464">Manganese</keyword>
<dbReference type="GO" id="GO:0006547">
    <property type="term" value="P:L-histidine metabolic process"/>
    <property type="evidence" value="ECO:0007669"/>
    <property type="project" value="UniProtKB-KW"/>
</dbReference>
<dbReference type="PROSITE" id="PS51409">
    <property type="entry name" value="ARGINASE_2"/>
    <property type="match status" value="1"/>
</dbReference>
<dbReference type="GO" id="GO:0008783">
    <property type="term" value="F:agmatinase activity"/>
    <property type="evidence" value="ECO:0007669"/>
    <property type="project" value="TreeGrafter"/>
</dbReference>
<protein>
    <submittedName>
        <fullName evidence="7">Formiminoglutamase</fullName>
    </submittedName>
</protein>
<dbReference type="RefSeq" id="WP_091271785.1">
    <property type="nucleotide sequence ID" value="NZ_FNDK01000003.1"/>
</dbReference>
<feature type="binding site" evidence="5">
    <location>
        <position position="137"/>
    </location>
    <ligand>
        <name>Mn(2+)</name>
        <dbReference type="ChEBI" id="CHEBI:29035"/>
        <label>1</label>
    </ligand>
</feature>
<dbReference type="Pfam" id="PF00491">
    <property type="entry name" value="Arginase"/>
    <property type="match status" value="1"/>
</dbReference>
<keyword evidence="3" id="KW-0369">Histidine metabolism</keyword>
<evidence type="ECO:0000256" key="4">
    <source>
        <dbReference type="ARBA" id="ARBA00023211"/>
    </source>
</evidence>
<dbReference type="GO" id="GO:0033389">
    <property type="term" value="P:putrescine biosynthetic process from arginine, via agmatine"/>
    <property type="evidence" value="ECO:0007669"/>
    <property type="project" value="TreeGrafter"/>
</dbReference>
<feature type="binding site" evidence="5">
    <location>
        <position position="256"/>
    </location>
    <ligand>
        <name>Mn(2+)</name>
        <dbReference type="ChEBI" id="CHEBI:29035"/>
        <label>1</label>
    </ligand>
</feature>
<evidence type="ECO:0000313" key="8">
    <source>
        <dbReference type="Proteomes" id="UP000199163"/>
    </source>
</evidence>
<dbReference type="PIRSF" id="PIRSF036979">
    <property type="entry name" value="Arginase"/>
    <property type="match status" value="1"/>
</dbReference>
<dbReference type="InterPro" id="IPR023696">
    <property type="entry name" value="Ureohydrolase_dom_sf"/>
</dbReference>
<dbReference type="EMBL" id="FNDK01000003">
    <property type="protein sequence ID" value="SDH28068.1"/>
    <property type="molecule type" value="Genomic_DNA"/>
</dbReference>
<dbReference type="CDD" id="cd09990">
    <property type="entry name" value="Agmatinase-like"/>
    <property type="match status" value="1"/>
</dbReference>
<dbReference type="PRINTS" id="PR00116">
    <property type="entry name" value="ARGINASE"/>
</dbReference>
<dbReference type="Gene3D" id="3.40.800.10">
    <property type="entry name" value="Ureohydrolase domain"/>
    <property type="match status" value="1"/>
</dbReference>
<keyword evidence="2" id="KW-0378">Hydrolase</keyword>
<gene>
    <name evidence="7" type="ORF">SAMN05192534_103149</name>
</gene>
<accession>A0A1G8B4H9</accession>
<reference evidence="7 8" key="1">
    <citation type="submission" date="2016-10" db="EMBL/GenBank/DDBJ databases">
        <authorList>
            <person name="de Groot N.N."/>
        </authorList>
    </citation>
    <scope>NUCLEOTIDE SEQUENCE [LARGE SCALE GENOMIC DNA]</scope>
    <source>
        <strain evidence="7 8">DSM 21632</strain>
    </source>
</reference>
<feature type="binding site" evidence="5">
    <location>
        <position position="162"/>
    </location>
    <ligand>
        <name>Mn(2+)</name>
        <dbReference type="ChEBI" id="CHEBI:29035"/>
        <label>1</label>
    </ligand>
</feature>
<dbReference type="GO" id="GO:0046872">
    <property type="term" value="F:metal ion binding"/>
    <property type="evidence" value="ECO:0007669"/>
    <property type="project" value="UniProtKB-KW"/>
</dbReference>
<evidence type="ECO:0000256" key="6">
    <source>
        <dbReference type="PROSITE-ProRule" id="PRU00742"/>
    </source>
</evidence>
<proteinExistence type="inferred from homology"/>
<name>A0A1G8B4H9_9BACI</name>
<evidence type="ECO:0000256" key="1">
    <source>
        <dbReference type="ARBA" id="ARBA00022723"/>
    </source>
</evidence>